<evidence type="ECO:0000313" key="2">
    <source>
        <dbReference type="EMBL" id="KIM43762.1"/>
    </source>
</evidence>
<reference evidence="2 3" key="1">
    <citation type="submission" date="2014-04" db="EMBL/GenBank/DDBJ databases">
        <authorList>
            <consortium name="DOE Joint Genome Institute"/>
            <person name="Kuo A."/>
            <person name="Gay G."/>
            <person name="Dore J."/>
            <person name="Kohler A."/>
            <person name="Nagy L.G."/>
            <person name="Floudas D."/>
            <person name="Copeland A."/>
            <person name="Barry K.W."/>
            <person name="Cichocki N."/>
            <person name="Veneault-Fourrey C."/>
            <person name="LaButti K."/>
            <person name="Lindquist E.A."/>
            <person name="Lipzen A."/>
            <person name="Lundell T."/>
            <person name="Morin E."/>
            <person name="Murat C."/>
            <person name="Sun H."/>
            <person name="Tunlid A."/>
            <person name="Henrissat B."/>
            <person name="Grigoriev I.V."/>
            <person name="Hibbett D.S."/>
            <person name="Martin F."/>
            <person name="Nordberg H.P."/>
            <person name="Cantor M.N."/>
            <person name="Hua S.X."/>
        </authorList>
    </citation>
    <scope>NUCLEOTIDE SEQUENCE [LARGE SCALE GENOMIC DNA]</scope>
    <source>
        <strain evidence="3">h7</strain>
    </source>
</reference>
<evidence type="ECO:0000313" key="3">
    <source>
        <dbReference type="Proteomes" id="UP000053424"/>
    </source>
</evidence>
<accession>A0A0C2YRV8</accession>
<gene>
    <name evidence="2" type="ORF">M413DRAFT_388265</name>
</gene>
<protein>
    <submittedName>
        <fullName evidence="2">Uncharacterized protein</fullName>
    </submittedName>
</protein>
<feature type="compositionally biased region" description="Polar residues" evidence="1">
    <location>
        <begin position="108"/>
        <end position="120"/>
    </location>
</feature>
<keyword evidence="3" id="KW-1185">Reference proteome</keyword>
<name>A0A0C2YRV8_HEBCY</name>
<evidence type="ECO:0000256" key="1">
    <source>
        <dbReference type="SAM" id="MobiDB-lite"/>
    </source>
</evidence>
<organism evidence="2 3">
    <name type="scientific">Hebeloma cylindrosporum</name>
    <dbReference type="NCBI Taxonomy" id="76867"/>
    <lineage>
        <taxon>Eukaryota</taxon>
        <taxon>Fungi</taxon>
        <taxon>Dikarya</taxon>
        <taxon>Basidiomycota</taxon>
        <taxon>Agaricomycotina</taxon>
        <taxon>Agaricomycetes</taxon>
        <taxon>Agaricomycetidae</taxon>
        <taxon>Agaricales</taxon>
        <taxon>Agaricineae</taxon>
        <taxon>Hymenogastraceae</taxon>
        <taxon>Hebeloma</taxon>
    </lineage>
</organism>
<proteinExistence type="predicted"/>
<reference evidence="3" key="2">
    <citation type="submission" date="2015-01" db="EMBL/GenBank/DDBJ databases">
        <title>Evolutionary Origins and Diversification of the Mycorrhizal Mutualists.</title>
        <authorList>
            <consortium name="DOE Joint Genome Institute"/>
            <consortium name="Mycorrhizal Genomics Consortium"/>
            <person name="Kohler A."/>
            <person name="Kuo A."/>
            <person name="Nagy L.G."/>
            <person name="Floudas D."/>
            <person name="Copeland A."/>
            <person name="Barry K.W."/>
            <person name="Cichocki N."/>
            <person name="Veneault-Fourrey C."/>
            <person name="LaButti K."/>
            <person name="Lindquist E.A."/>
            <person name="Lipzen A."/>
            <person name="Lundell T."/>
            <person name="Morin E."/>
            <person name="Murat C."/>
            <person name="Riley R."/>
            <person name="Ohm R."/>
            <person name="Sun H."/>
            <person name="Tunlid A."/>
            <person name="Henrissat B."/>
            <person name="Grigoriev I.V."/>
            <person name="Hibbett D.S."/>
            <person name="Martin F."/>
        </authorList>
    </citation>
    <scope>NUCLEOTIDE SEQUENCE [LARGE SCALE GENOMIC DNA]</scope>
    <source>
        <strain evidence="3">h7</strain>
    </source>
</reference>
<dbReference type="HOGENOM" id="CLU_1594744_0_0_1"/>
<dbReference type="AlphaFoldDB" id="A0A0C2YRV8"/>
<sequence length="167" mass="18484">MSSCGRQWFTFPFYAPQVPSIRLRLLIPLLTNCTCSNCLLPYVFSSSFLPPFFSLNPVSVSSSDLSTHSPTPSGPQFLILFDHFALSLFPPLPSLSTHHPPASRRLSLDNNQTTSNQPTKPTHRSKKKLCTGRDTPFLIGWPFAAVPSLYPPSMPPHHVDLSADYAS</sequence>
<dbReference type="Proteomes" id="UP000053424">
    <property type="component" value="Unassembled WGS sequence"/>
</dbReference>
<feature type="region of interest" description="Disordered" evidence="1">
    <location>
        <begin position="96"/>
        <end position="129"/>
    </location>
</feature>
<dbReference type="EMBL" id="KN831775">
    <property type="protein sequence ID" value="KIM43762.1"/>
    <property type="molecule type" value="Genomic_DNA"/>
</dbReference>